<name>A0A7G9Y5B3_9EURY</name>
<evidence type="ECO:0000313" key="2">
    <source>
        <dbReference type="EMBL" id="QNO43197.1"/>
    </source>
</evidence>
<evidence type="ECO:0000313" key="1">
    <source>
        <dbReference type="EMBL" id="QNO42135.1"/>
    </source>
</evidence>
<sequence length="78" mass="8704">MQVVNDCVLTKEGITVPHDVLVIAGLDKGSIEVMIPKHTIIIRKSMTDQVRGIIKNARLTTKELDELWHQRDGVDVTA</sequence>
<dbReference type="EMBL" id="MT630798">
    <property type="protein sequence ID" value="QNO43197.1"/>
    <property type="molecule type" value="Genomic_DNA"/>
</dbReference>
<reference evidence="2" key="1">
    <citation type="submission" date="2020-06" db="EMBL/GenBank/DDBJ databases">
        <title>Unique genomic features of the anaerobic methanotrophic archaea.</title>
        <authorList>
            <person name="Chadwick G.L."/>
            <person name="Skennerton C.T."/>
            <person name="Laso-Perez R."/>
            <person name="Leu A.O."/>
            <person name="Speth D.R."/>
            <person name="Yu H."/>
            <person name="Morgan-Lang C."/>
            <person name="Hatzenpichler R."/>
            <person name="Goudeau D."/>
            <person name="Malmstrom R."/>
            <person name="Brazelton W.J."/>
            <person name="Woyke T."/>
            <person name="Hallam S.J."/>
            <person name="Tyson G.W."/>
            <person name="Wegener G."/>
            <person name="Boetius A."/>
            <person name="Orphan V."/>
        </authorList>
    </citation>
    <scope>NUCLEOTIDE SEQUENCE</scope>
</reference>
<accession>A0A7G9Y5B3</accession>
<dbReference type="EMBL" id="MT630714">
    <property type="protein sequence ID" value="QNO42135.1"/>
    <property type="molecule type" value="Genomic_DNA"/>
</dbReference>
<gene>
    <name evidence="1" type="ORF">CAOPPJJI_00001</name>
    <name evidence="3" type="ORF">FHBEAHMJ_00023</name>
    <name evidence="2" type="ORF">LCCJCFLF_00008</name>
</gene>
<evidence type="ECO:0000313" key="3">
    <source>
        <dbReference type="EMBL" id="QNO45772.1"/>
    </source>
</evidence>
<proteinExistence type="predicted"/>
<dbReference type="AlphaFoldDB" id="A0A7G9Y5B3"/>
<protein>
    <submittedName>
        <fullName evidence="2">Uncharacterized protein</fullName>
    </submittedName>
</protein>
<dbReference type="EMBL" id="MT631149">
    <property type="protein sequence ID" value="QNO45772.1"/>
    <property type="molecule type" value="Genomic_DNA"/>
</dbReference>
<organism evidence="2">
    <name type="scientific">Candidatus Methanogaster sp. ANME-2c ERB4</name>
    <dbReference type="NCBI Taxonomy" id="2759911"/>
    <lineage>
        <taxon>Archaea</taxon>
        <taxon>Methanobacteriati</taxon>
        <taxon>Methanobacteriota</taxon>
        <taxon>Stenosarchaea group</taxon>
        <taxon>Methanomicrobia</taxon>
        <taxon>Methanosarcinales</taxon>
        <taxon>ANME-2 cluster</taxon>
        <taxon>Candidatus Methanogasteraceae</taxon>
        <taxon>Candidatus Methanogaster</taxon>
    </lineage>
</organism>